<dbReference type="EMBL" id="QENQ01000001">
    <property type="protein sequence ID" value="PVX28360.1"/>
    <property type="molecule type" value="Genomic_DNA"/>
</dbReference>
<evidence type="ECO:0000313" key="3">
    <source>
        <dbReference type="EMBL" id="PVX28360.1"/>
    </source>
</evidence>
<dbReference type="RefSeq" id="WP_116467810.1">
    <property type="nucleotide sequence ID" value="NZ_QENQ01000001.1"/>
</dbReference>
<gene>
    <name evidence="3" type="ORF">DD559_02580</name>
</gene>
<proteinExistence type="predicted"/>
<dbReference type="InterPro" id="IPR001543">
    <property type="entry name" value="FliN-like_C"/>
</dbReference>
<feature type="domain" description="Flagellar motor switch protein FliN-like C-terminal" evidence="2">
    <location>
        <begin position="222"/>
        <end position="287"/>
    </location>
</feature>
<dbReference type="Pfam" id="PF01052">
    <property type="entry name" value="FliMN_C"/>
    <property type="match status" value="1"/>
</dbReference>
<evidence type="ECO:0000313" key="4">
    <source>
        <dbReference type="Proteomes" id="UP000245890"/>
    </source>
</evidence>
<dbReference type="SUPFAM" id="SSF101801">
    <property type="entry name" value="Surface presentation of antigens (SPOA)"/>
    <property type="match status" value="1"/>
</dbReference>
<dbReference type="Proteomes" id="UP000245890">
    <property type="component" value="Unassembled WGS sequence"/>
</dbReference>
<dbReference type="OrthoDB" id="7539591at2"/>
<dbReference type="InterPro" id="IPR036429">
    <property type="entry name" value="SpoA-like_sf"/>
</dbReference>
<protein>
    <recommendedName>
        <fullName evidence="2">Flagellar motor switch protein FliN-like C-terminal domain-containing protein</fullName>
    </recommendedName>
</protein>
<keyword evidence="4" id="KW-1185">Reference proteome</keyword>
<sequence>MATALRLDALDLPQVDPAQHALTAAVARLLEQAGFAVDILAAPPRGSWFRCADGTCYRPGGAALHPERIAEAAAALDAAEPLLVALERVLGVQLEPDDLGTASDDPALHLGLRREGLAAALLLPCAHQERANWIADAEALTPPASRLPLLVRLLLLGPRLGIAEAGNLAPGDLVLIGARPPATLEAPHFRQAGQVDLSTGSFTPHPDGAPMESSDAAPSPRDFAVPLTVRLPERLTSAAALADLRPGVALPLGPIAEGMAVELLVAGRPIARGELVQLGDRFAVLIVARADLTEATVQQPVEVEA</sequence>
<feature type="region of interest" description="Disordered" evidence="1">
    <location>
        <begin position="198"/>
        <end position="219"/>
    </location>
</feature>
<organism evidence="3 4">
    <name type="scientific">Sphingomonas pokkalii</name>
    <dbReference type="NCBI Taxonomy" id="2175090"/>
    <lineage>
        <taxon>Bacteria</taxon>
        <taxon>Pseudomonadati</taxon>
        <taxon>Pseudomonadota</taxon>
        <taxon>Alphaproteobacteria</taxon>
        <taxon>Sphingomonadales</taxon>
        <taxon>Sphingomonadaceae</taxon>
        <taxon>Sphingomonas</taxon>
    </lineage>
</organism>
<accession>A0A2U0SAJ5</accession>
<evidence type="ECO:0000256" key="1">
    <source>
        <dbReference type="SAM" id="MobiDB-lite"/>
    </source>
</evidence>
<comment type="caution">
    <text evidence="3">The sequence shown here is derived from an EMBL/GenBank/DDBJ whole genome shotgun (WGS) entry which is preliminary data.</text>
</comment>
<evidence type="ECO:0000259" key="2">
    <source>
        <dbReference type="Pfam" id="PF01052"/>
    </source>
</evidence>
<name>A0A2U0SAJ5_9SPHN</name>
<dbReference type="Gene3D" id="2.30.330.10">
    <property type="entry name" value="SpoA-like"/>
    <property type="match status" value="1"/>
</dbReference>
<dbReference type="AlphaFoldDB" id="A0A2U0SAJ5"/>
<reference evidence="3 4" key="1">
    <citation type="submission" date="2018-05" db="EMBL/GenBank/DDBJ databases">
        <title>Description of Sphingomonas pokkalii sp nov, isolated from the rhizosphere of saline tolerant pokkali rice and its draft genome analysis.</title>
        <authorList>
            <person name="Menon R."/>
            <person name="Kumari S."/>
            <person name="Rameshkumar N."/>
        </authorList>
    </citation>
    <scope>NUCLEOTIDE SEQUENCE [LARGE SCALE GENOMIC DNA]</scope>
    <source>
        <strain evidence="3 4">L3B27</strain>
    </source>
</reference>